<accession>A0ACC0BP86</accession>
<comment type="caution">
    <text evidence="1">The sequence shown here is derived from an EMBL/GenBank/DDBJ whole genome shotgun (WGS) entry which is preliminary data.</text>
</comment>
<proteinExistence type="predicted"/>
<reference evidence="2" key="1">
    <citation type="journal article" date="2023" name="Nat. Plants">
        <title>Single-cell RNA sequencing provides a high-resolution roadmap for understanding the multicellular compartmentation of specialized metabolism.</title>
        <authorList>
            <person name="Sun S."/>
            <person name="Shen X."/>
            <person name="Li Y."/>
            <person name="Li Y."/>
            <person name="Wang S."/>
            <person name="Li R."/>
            <person name="Zhang H."/>
            <person name="Shen G."/>
            <person name="Guo B."/>
            <person name="Wei J."/>
            <person name="Xu J."/>
            <person name="St-Pierre B."/>
            <person name="Chen S."/>
            <person name="Sun C."/>
        </authorList>
    </citation>
    <scope>NUCLEOTIDE SEQUENCE [LARGE SCALE GENOMIC DNA]</scope>
</reference>
<organism evidence="1 2">
    <name type="scientific">Catharanthus roseus</name>
    <name type="common">Madagascar periwinkle</name>
    <name type="synonym">Vinca rosea</name>
    <dbReference type="NCBI Taxonomy" id="4058"/>
    <lineage>
        <taxon>Eukaryota</taxon>
        <taxon>Viridiplantae</taxon>
        <taxon>Streptophyta</taxon>
        <taxon>Embryophyta</taxon>
        <taxon>Tracheophyta</taxon>
        <taxon>Spermatophyta</taxon>
        <taxon>Magnoliopsida</taxon>
        <taxon>eudicotyledons</taxon>
        <taxon>Gunneridae</taxon>
        <taxon>Pentapetalae</taxon>
        <taxon>asterids</taxon>
        <taxon>lamiids</taxon>
        <taxon>Gentianales</taxon>
        <taxon>Apocynaceae</taxon>
        <taxon>Rauvolfioideae</taxon>
        <taxon>Vinceae</taxon>
        <taxon>Catharanthinae</taxon>
        <taxon>Catharanthus</taxon>
    </lineage>
</organism>
<keyword evidence="2" id="KW-1185">Reference proteome</keyword>
<name>A0ACC0BP86_CATRO</name>
<protein>
    <submittedName>
        <fullName evidence="1">Uncharacterized protein</fullName>
    </submittedName>
</protein>
<sequence>MDLPPPPPPTPTPTHPPKLFYIPFFTNREVSHALLFFLILITSVMFYNAVKPSDSTSLLDVNFLYQFLSNSPKNYSSSQVCDYSYGKWVWDESYPGRKYAENCPFLDPGFRCQKNGRQDMNYQKWRWRPQGCDLPRFNATDLLNRFRNGRIVFAGDSIGRNQWESMVCMLSQGVSNLTTIYEVNGNPITKHKGFLLMRFSEYNLTLEYYRVPFLVVIDRPPQNASELVRGAIRVDKLHWYSTKWVGADVLVFSAGHWWNADKTIKSGHYFQEGMTMNMTMDVTEAFRRSLNTLMKWAVQNLNPQQSQIIFRSYSPVHYRDGAWNEGGHCHVYVTPEEDRTKLEAEPLNNIVISDVIKQMKSVEFKAQLLNITYLTELRRDGHPSSHREPGTPPSAPQDCSHWCLPGVPDTWNELLYANFVKII</sequence>
<dbReference type="EMBL" id="CM044703">
    <property type="protein sequence ID" value="KAI5674397.1"/>
    <property type="molecule type" value="Genomic_DNA"/>
</dbReference>
<evidence type="ECO:0000313" key="1">
    <source>
        <dbReference type="EMBL" id="KAI5674397.1"/>
    </source>
</evidence>
<gene>
    <name evidence="1" type="ORF">M9H77_14761</name>
</gene>
<evidence type="ECO:0000313" key="2">
    <source>
        <dbReference type="Proteomes" id="UP001060085"/>
    </source>
</evidence>
<dbReference type="Proteomes" id="UP001060085">
    <property type="component" value="Linkage Group LG03"/>
</dbReference>